<dbReference type="Pfam" id="PF15597">
    <property type="entry name" value="Imm59"/>
    <property type="match status" value="1"/>
</dbReference>
<dbReference type="Proteomes" id="UP000677305">
    <property type="component" value="Chromosome"/>
</dbReference>
<accession>A0A8J8M7N6</accession>
<dbReference type="InterPro" id="IPR028954">
    <property type="entry name" value="Imm59"/>
</dbReference>
<reference evidence="1 2" key="1">
    <citation type="submission" date="2020-07" db="EMBL/GenBank/DDBJ databases">
        <title>Vallitalea guaymasensis genome.</title>
        <authorList>
            <person name="Postec A."/>
        </authorList>
    </citation>
    <scope>NUCLEOTIDE SEQUENCE [LARGE SCALE GENOMIC DNA]</scope>
    <source>
        <strain evidence="1 2">Ra1766G1</strain>
    </source>
</reference>
<evidence type="ECO:0000313" key="2">
    <source>
        <dbReference type="Proteomes" id="UP000677305"/>
    </source>
</evidence>
<gene>
    <name evidence="1" type="ORF">HYG85_02230</name>
</gene>
<organism evidence="1 2">
    <name type="scientific">Vallitalea guaymasensis</name>
    <dbReference type="NCBI Taxonomy" id="1185412"/>
    <lineage>
        <taxon>Bacteria</taxon>
        <taxon>Bacillati</taxon>
        <taxon>Bacillota</taxon>
        <taxon>Clostridia</taxon>
        <taxon>Lachnospirales</taxon>
        <taxon>Vallitaleaceae</taxon>
        <taxon>Vallitalea</taxon>
    </lineage>
</organism>
<dbReference type="AlphaFoldDB" id="A0A8J8M7N6"/>
<dbReference type="EMBL" id="CP058561">
    <property type="protein sequence ID" value="QUH27794.1"/>
    <property type="molecule type" value="Genomic_DNA"/>
</dbReference>
<dbReference type="KEGG" id="vgu:HYG85_02230"/>
<name>A0A8J8M7N6_9FIRM</name>
<sequence>MNKSDARKIIENENLKHYNWFGNHEVYPYEVSISKTENSWSVFTADERTCKISEAIYDNENDALTEFIKRLRADKKLG</sequence>
<keyword evidence="2" id="KW-1185">Reference proteome</keyword>
<evidence type="ECO:0000313" key="1">
    <source>
        <dbReference type="EMBL" id="QUH27794.1"/>
    </source>
</evidence>
<dbReference type="OrthoDB" id="2084893at2"/>
<dbReference type="RefSeq" id="WP_113675985.1">
    <property type="nucleotide sequence ID" value="NZ_CAJXUH010000011.1"/>
</dbReference>
<protein>
    <submittedName>
        <fullName evidence="1">Uncharacterized protein</fullName>
    </submittedName>
</protein>
<proteinExistence type="predicted"/>